<keyword evidence="3" id="KW-0460">Magnesium</keyword>
<evidence type="ECO:0000256" key="2">
    <source>
        <dbReference type="ARBA" id="ARBA00022723"/>
    </source>
</evidence>
<dbReference type="SUPFAM" id="SSF48239">
    <property type="entry name" value="Terpenoid cyclases/Protein prenyltransferases"/>
    <property type="match status" value="2"/>
</dbReference>
<dbReference type="PANTHER" id="PTHR31739:SF4">
    <property type="entry name" value="ENT-COPALYL DIPHOSPHATE SYNTHASE, CHLOROPLASTIC"/>
    <property type="match status" value="1"/>
</dbReference>
<dbReference type="GO" id="GO:0009686">
    <property type="term" value="P:gibberellin biosynthetic process"/>
    <property type="evidence" value="ECO:0007669"/>
    <property type="project" value="TreeGrafter"/>
</dbReference>
<dbReference type="SFLD" id="SFLDG01605">
    <property type="entry name" value="Terpene_Cyclase_Like_1_N-term"/>
    <property type="match status" value="1"/>
</dbReference>
<dbReference type="SUPFAM" id="SSF48576">
    <property type="entry name" value="Terpenoid synthases"/>
    <property type="match status" value="1"/>
</dbReference>
<protein>
    <submittedName>
        <fullName evidence="7">Ent-copalyl diphosphate synthase 1, chloroplastic-like</fullName>
    </submittedName>
</protein>
<evidence type="ECO:0000256" key="5">
    <source>
        <dbReference type="SAM" id="MobiDB-lite"/>
    </source>
</evidence>
<sequence length="713" mass="81861">MVHEVKAMLRSMGDGEISVSAYDTAWVAMVKDHLEGSGGRPKFPSCLQWIVGNQLPDGSWGDAAIFSAHDRMINTLACVVALKTWNLHPDRCERGVAFVCENMWRLGEEEAEQMPIGFEVAFPSLMDIAKALGLEISYRHPSLQVIYAKRDLKMERIPKQVLHQVPTTLLHSLEGMPGLDWGRLLSLQCADGSFLFSPSSTAYALMQTGDDNCLKYLQNIVRQFRGGVPNVYPVDLFERLWAVDRLERLGISRYFGQEIEDCLDYVHRYWTEEGICWAKNSRVHDIDDTAMGFRLLRLHGYNVSSSVFQHFEKDGEFVCFAGQSNQAVTGMYNLNRASQVAFPGEEILERARSFSYSFLREKRAAKQLLDKWIITKDLPGEVEYALDFPWYASLPRVEARLYLEQYGGESDVWIGKTLYRMPLVNNDAYLELAKADFNQCQALHQLEWLHLQKWYEEVGLGCFGLTKRSLLENYYLAVACIFEPDRATERLGWVRTAVAATAISTYFGSRSCTDATRQAFISDFLDDIERTEERPVALLRDLVDWLVSSTRPAYQQQRVRFHLREAWKEWLMRWRNKDEEGFGREDTALLLVKTIEICAGRFDLVESFITHPDYDRLAHLLSSICHHLQLQQKLVDAKETVTSSSNMDREEEEEEEEEMKELAQCVLQASESLHMHQTKQTFLVVAKSFYYAAHCSVAALNTHISKVLFEPVD</sequence>
<dbReference type="GO" id="GO:0009507">
    <property type="term" value="C:chloroplast"/>
    <property type="evidence" value="ECO:0007669"/>
    <property type="project" value="TreeGrafter"/>
</dbReference>
<name>A0AAQ3Q996_9LILI</name>
<dbReference type="SFLD" id="SFLDG01014">
    <property type="entry name" value="Terpene_Cyclase_Like_1_N-term"/>
    <property type="match status" value="1"/>
</dbReference>
<dbReference type="Pfam" id="PF01397">
    <property type="entry name" value="Terpene_synth"/>
    <property type="match status" value="1"/>
</dbReference>
<evidence type="ECO:0000256" key="1">
    <source>
        <dbReference type="ARBA" id="ARBA00001946"/>
    </source>
</evidence>
<feature type="compositionally biased region" description="Acidic residues" evidence="5">
    <location>
        <begin position="649"/>
        <end position="659"/>
    </location>
</feature>
<accession>A0AAQ3Q996</accession>
<dbReference type="Gene3D" id="1.10.600.10">
    <property type="entry name" value="Farnesyl Diphosphate Synthase"/>
    <property type="match status" value="1"/>
</dbReference>
<keyword evidence="8" id="KW-1185">Reference proteome</keyword>
<dbReference type="Proteomes" id="UP001327560">
    <property type="component" value="Chromosome 4"/>
</dbReference>
<evidence type="ECO:0000256" key="4">
    <source>
        <dbReference type="ARBA" id="ARBA00023235"/>
    </source>
</evidence>
<dbReference type="InterPro" id="IPR050148">
    <property type="entry name" value="Terpene_synthase-like"/>
</dbReference>
<organism evidence="7 8">
    <name type="scientific">Canna indica</name>
    <name type="common">Indian-shot</name>
    <dbReference type="NCBI Taxonomy" id="4628"/>
    <lineage>
        <taxon>Eukaryota</taxon>
        <taxon>Viridiplantae</taxon>
        <taxon>Streptophyta</taxon>
        <taxon>Embryophyta</taxon>
        <taxon>Tracheophyta</taxon>
        <taxon>Spermatophyta</taxon>
        <taxon>Magnoliopsida</taxon>
        <taxon>Liliopsida</taxon>
        <taxon>Zingiberales</taxon>
        <taxon>Cannaceae</taxon>
        <taxon>Canna</taxon>
    </lineage>
</organism>
<dbReference type="InterPro" id="IPR008930">
    <property type="entry name" value="Terpenoid_cyclase/PrenylTrfase"/>
</dbReference>
<dbReference type="EMBL" id="CP136893">
    <property type="protein sequence ID" value="WOL03996.1"/>
    <property type="molecule type" value="Genomic_DNA"/>
</dbReference>
<evidence type="ECO:0000313" key="8">
    <source>
        <dbReference type="Proteomes" id="UP001327560"/>
    </source>
</evidence>
<keyword evidence="4" id="KW-0413">Isomerase</keyword>
<dbReference type="InterPro" id="IPR036965">
    <property type="entry name" value="Terpene_synth_N_sf"/>
</dbReference>
<dbReference type="GO" id="GO:0016853">
    <property type="term" value="F:isomerase activity"/>
    <property type="evidence" value="ECO:0007669"/>
    <property type="project" value="UniProtKB-KW"/>
</dbReference>
<feature type="region of interest" description="Disordered" evidence="5">
    <location>
        <begin position="639"/>
        <end position="661"/>
    </location>
</feature>
<dbReference type="InterPro" id="IPR008949">
    <property type="entry name" value="Isoprenoid_synthase_dom_sf"/>
</dbReference>
<reference evidence="7 8" key="1">
    <citation type="submission" date="2023-10" db="EMBL/GenBank/DDBJ databases">
        <title>Chromosome-scale genome assembly provides insights into flower coloration mechanisms of Canna indica.</title>
        <authorList>
            <person name="Li C."/>
        </authorList>
    </citation>
    <scope>NUCLEOTIDE SEQUENCE [LARGE SCALE GENOMIC DNA]</scope>
    <source>
        <tissue evidence="7">Flower</tissue>
    </source>
</reference>
<dbReference type="GO" id="GO:0010333">
    <property type="term" value="F:terpene synthase activity"/>
    <property type="evidence" value="ECO:0007669"/>
    <property type="project" value="InterPro"/>
</dbReference>
<dbReference type="GO" id="GO:0000287">
    <property type="term" value="F:magnesium ion binding"/>
    <property type="evidence" value="ECO:0007669"/>
    <property type="project" value="TreeGrafter"/>
</dbReference>
<evidence type="ECO:0000313" key="7">
    <source>
        <dbReference type="EMBL" id="WOL03996.1"/>
    </source>
</evidence>
<gene>
    <name evidence="7" type="ORF">Cni_G12717</name>
</gene>
<dbReference type="InterPro" id="IPR001906">
    <property type="entry name" value="Terpene_synth_N"/>
</dbReference>
<dbReference type="FunFam" id="1.50.10.130:FF:000002">
    <property type="entry name" value="Ent-copalyl diphosphate synthase, chloroplastic"/>
    <property type="match status" value="1"/>
</dbReference>
<evidence type="ECO:0000256" key="3">
    <source>
        <dbReference type="ARBA" id="ARBA00022842"/>
    </source>
</evidence>
<dbReference type="Gene3D" id="1.50.10.130">
    <property type="entry name" value="Terpene synthase, N-terminal domain"/>
    <property type="match status" value="1"/>
</dbReference>
<keyword evidence="2" id="KW-0479">Metal-binding</keyword>
<dbReference type="Gene3D" id="1.50.10.160">
    <property type="match status" value="1"/>
</dbReference>
<dbReference type="PANTHER" id="PTHR31739">
    <property type="entry name" value="ENT-COPALYL DIPHOSPHATE SYNTHASE, CHLOROPLASTIC"/>
    <property type="match status" value="1"/>
</dbReference>
<proteinExistence type="predicted"/>
<dbReference type="AlphaFoldDB" id="A0AAQ3Q996"/>
<evidence type="ECO:0000259" key="6">
    <source>
        <dbReference type="Pfam" id="PF01397"/>
    </source>
</evidence>
<comment type="cofactor">
    <cofactor evidence="1">
        <name>Mg(2+)</name>
        <dbReference type="ChEBI" id="CHEBI:18420"/>
    </cofactor>
</comment>
<feature type="domain" description="Terpene synthase N-terminal" evidence="6">
    <location>
        <begin position="180"/>
        <end position="386"/>
    </location>
</feature>
<dbReference type="FunFam" id="1.50.10.160:FF:000001">
    <property type="entry name" value="Ent-copalyl diphosphate synthase"/>
    <property type="match status" value="1"/>
</dbReference>